<evidence type="ECO:0000313" key="4">
    <source>
        <dbReference type="EMBL" id="ETV76777.1"/>
    </source>
</evidence>
<proteinExistence type="predicted"/>
<keyword evidence="3" id="KW-0732">Signal</keyword>
<evidence type="ECO:0000256" key="1">
    <source>
        <dbReference type="SAM" id="MobiDB-lite"/>
    </source>
</evidence>
<dbReference type="RefSeq" id="XP_009833689.1">
    <property type="nucleotide sequence ID" value="XM_009835387.1"/>
</dbReference>
<feature type="region of interest" description="Disordered" evidence="1">
    <location>
        <begin position="132"/>
        <end position="183"/>
    </location>
</feature>
<keyword evidence="2" id="KW-0812">Transmembrane</keyword>
<evidence type="ECO:0000256" key="3">
    <source>
        <dbReference type="SAM" id="SignalP"/>
    </source>
</evidence>
<evidence type="ECO:0000256" key="2">
    <source>
        <dbReference type="SAM" id="Phobius"/>
    </source>
</evidence>
<accession>W4GAR3</accession>
<dbReference type="AlphaFoldDB" id="W4GAR3"/>
<feature type="transmembrane region" description="Helical" evidence="2">
    <location>
        <begin position="257"/>
        <end position="277"/>
    </location>
</feature>
<gene>
    <name evidence="4" type="ORF">H257_09234</name>
</gene>
<name>W4GAR3_APHAT</name>
<dbReference type="EMBL" id="KI913135">
    <property type="protein sequence ID" value="ETV76777.1"/>
    <property type="molecule type" value="Genomic_DNA"/>
</dbReference>
<sequence>MKATMLMLTLSAATLATAGRIHETRGDVKFVDTLSAIHSYEKQHPNVAAVHDEVRRALMEESSSGPVESDFNNAQERYIELKKLRVQVEMATSHCQDDECYALEQQRLFDYLKRAGKFKGELPPIGSYSRKRASFPLPEFPSAEEPELEAPVQRPPPRYTAPQDGMTFDDDDDDDDGNGLGLDLEDGDFVDEFAYDKSKQGKGGYYPSQKEMEEQIRRQVAAHLMGHNVQGKLQGGVPEGATRPPVVCLPFTSICDLNIVAGIIYTILVGLVVSVLSQAKSSRGPKKPKKK</sequence>
<feature type="chain" id="PRO_5004841027" evidence="3">
    <location>
        <begin position="19"/>
        <end position="291"/>
    </location>
</feature>
<keyword evidence="2" id="KW-1133">Transmembrane helix</keyword>
<dbReference type="OrthoDB" id="75859at2759"/>
<keyword evidence="2" id="KW-0472">Membrane</keyword>
<dbReference type="GeneID" id="20811230"/>
<protein>
    <submittedName>
        <fullName evidence="4">Uncharacterized protein</fullName>
    </submittedName>
</protein>
<feature type="compositionally biased region" description="Acidic residues" evidence="1">
    <location>
        <begin position="167"/>
        <end position="183"/>
    </location>
</feature>
<organism evidence="4">
    <name type="scientific">Aphanomyces astaci</name>
    <name type="common">Crayfish plague agent</name>
    <dbReference type="NCBI Taxonomy" id="112090"/>
    <lineage>
        <taxon>Eukaryota</taxon>
        <taxon>Sar</taxon>
        <taxon>Stramenopiles</taxon>
        <taxon>Oomycota</taxon>
        <taxon>Saprolegniomycetes</taxon>
        <taxon>Saprolegniales</taxon>
        <taxon>Verrucalvaceae</taxon>
        <taxon>Aphanomyces</taxon>
    </lineage>
</organism>
<reference evidence="4" key="1">
    <citation type="submission" date="2013-12" db="EMBL/GenBank/DDBJ databases">
        <title>The Genome Sequence of Aphanomyces astaci APO3.</title>
        <authorList>
            <consortium name="The Broad Institute Genomics Platform"/>
            <person name="Russ C."/>
            <person name="Tyler B."/>
            <person name="van West P."/>
            <person name="Dieguez-Uribeondo J."/>
            <person name="Young S.K."/>
            <person name="Zeng Q."/>
            <person name="Gargeya S."/>
            <person name="Fitzgerald M."/>
            <person name="Abouelleil A."/>
            <person name="Alvarado L."/>
            <person name="Chapman S.B."/>
            <person name="Gainer-Dewar J."/>
            <person name="Goldberg J."/>
            <person name="Griggs A."/>
            <person name="Gujja S."/>
            <person name="Hansen M."/>
            <person name="Howarth C."/>
            <person name="Imamovic A."/>
            <person name="Ireland A."/>
            <person name="Larimer J."/>
            <person name="McCowan C."/>
            <person name="Murphy C."/>
            <person name="Pearson M."/>
            <person name="Poon T.W."/>
            <person name="Priest M."/>
            <person name="Roberts A."/>
            <person name="Saif S."/>
            <person name="Shea T."/>
            <person name="Sykes S."/>
            <person name="Wortman J."/>
            <person name="Nusbaum C."/>
            <person name="Birren B."/>
        </authorList>
    </citation>
    <scope>NUCLEOTIDE SEQUENCE [LARGE SCALE GENOMIC DNA]</scope>
    <source>
        <strain evidence="4">APO3</strain>
    </source>
</reference>
<dbReference type="VEuPathDB" id="FungiDB:H257_09234"/>
<feature type="signal peptide" evidence="3">
    <location>
        <begin position="1"/>
        <end position="18"/>
    </location>
</feature>